<accession>A0A3M9NBZ5</accession>
<evidence type="ECO:0000256" key="1">
    <source>
        <dbReference type="ARBA" id="ARBA00006817"/>
    </source>
</evidence>
<evidence type="ECO:0000313" key="4">
    <source>
        <dbReference type="Proteomes" id="UP000267223"/>
    </source>
</evidence>
<organism evidence="3 4">
    <name type="scientific">Hanamia caeni</name>
    <dbReference type="NCBI Taxonomy" id="2294116"/>
    <lineage>
        <taxon>Bacteria</taxon>
        <taxon>Pseudomonadati</taxon>
        <taxon>Bacteroidota</taxon>
        <taxon>Chitinophagia</taxon>
        <taxon>Chitinophagales</taxon>
        <taxon>Chitinophagaceae</taxon>
        <taxon>Hanamia</taxon>
    </lineage>
</organism>
<dbReference type="AlphaFoldDB" id="A0A3M9NBZ5"/>
<keyword evidence="4" id="KW-1185">Reference proteome</keyword>
<dbReference type="InterPro" id="IPR023393">
    <property type="entry name" value="START-like_dom_sf"/>
</dbReference>
<dbReference type="InterPro" id="IPR013538">
    <property type="entry name" value="ASHA1/2-like_C"/>
</dbReference>
<feature type="domain" description="Activator of Hsp90 ATPase homologue 1/2-like C-terminal" evidence="2">
    <location>
        <begin position="13"/>
        <end position="160"/>
    </location>
</feature>
<dbReference type="RefSeq" id="WP_123121339.1">
    <property type="nucleotide sequence ID" value="NZ_RJJR01000012.1"/>
</dbReference>
<protein>
    <submittedName>
        <fullName evidence="3">SRPBCC domain-containing protein</fullName>
    </submittedName>
</protein>
<evidence type="ECO:0000313" key="3">
    <source>
        <dbReference type="EMBL" id="RNI34783.1"/>
    </source>
</evidence>
<dbReference type="CDD" id="cd07814">
    <property type="entry name" value="SRPBCC_CalC_Aha1-like"/>
    <property type="match status" value="1"/>
</dbReference>
<gene>
    <name evidence="3" type="ORF">EFY79_13905</name>
</gene>
<comment type="caution">
    <text evidence="3">The sequence shown here is derived from an EMBL/GenBank/DDBJ whole genome shotgun (WGS) entry which is preliminary data.</text>
</comment>
<dbReference type="OrthoDB" id="2355173at2"/>
<dbReference type="Proteomes" id="UP000267223">
    <property type="component" value="Unassembled WGS sequence"/>
</dbReference>
<proteinExistence type="inferred from homology"/>
<comment type="similarity">
    <text evidence="1">Belongs to the AHA1 family.</text>
</comment>
<evidence type="ECO:0000259" key="2">
    <source>
        <dbReference type="Pfam" id="PF08327"/>
    </source>
</evidence>
<dbReference type="SUPFAM" id="SSF55961">
    <property type="entry name" value="Bet v1-like"/>
    <property type="match status" value="1"/>
</dbReference>
<dbReference type="Pfam" id="PF08327">
    <property type="entry name" value="AHSA1"/>
    <property type="match status" value="1"/>
</dbReference>
<reference evidence="3 4" key="1">
    <citation type="submission" date="2018-11" db="EMBL/GenBank/DDBJ databases">
        <title>Draft genome sequence of Ferruginibacter sp. BO-59.</title>
        <authorList>
            <person name="Im W.T."/>
        </authorList>
    </citation>
    <scope>NUCLEOTIDE SEQUENCE [LARGE SCALE GENOMIC DNA]</scope>
    <source>
        <strain evidence="3 4">BO-59</strain>
    </source>
</reference>
<dbReference type="Gene3D" id="3.30.530.20">
    <property type="match status" value="1"/>
</dbReference>
<sequence>MARTIKLKTVLPYPQEKVWQALTDPKWLGSWFMENNIEPTQGHSFTFRMKPQKGWDGITHCEVISVEPRKRIAFTYRGEATGEKALACAGIHSDKADKLTKGIFTKLDTILSFTLEPTCGGTILSMEHSGYQGLKLVIISLIMQMGWKKQLRKRLPKVLERMTNE</sequence>
<name>A0A3M9NBZ5_9BACT</name>
<dbReference type="EMBL" id="RJJR01000012">
    <property type="protein sequence ID" value="RNI34783.1"/>
    <property type="molecule type" value="Genomic_DNA"/>
</dbReference>